<dbReference type="Pfam" id="PF01177">
    <property type="entry name" value="Asp_Glu_race"/>
    <property type="match status" value="1"/>
</dbReference>
<dbReference type="PANTHER" id="PTHR21198">
    <property type="entry name" value="GLUTAMATE RACEMASE"/>
    <property type="match status" value="1"/>
</dbReference>
<dbReference type="PROSITE" id="PS00924">
    <property type="entry name" value="ASP_GLU_RACEMASE_2"/>
    <property type="match status" value="1"/>
</dbReference>
<dbReference type="AlphaFoldDB" id="A0AA52H8F8"/>
<dbReference type="KEGG" id="tmk:QGN29_07505"/>
<evidence type="ECO:0000313" key="4">
    <source>
        <dbReference type="Proteomes" id="UP001268683"/>
    </source>
</evidence>
<proteinExistence type="inferred from homology"/>
<accession>A0AA52H8F8</accession>
<dbReference type="PANTHER" id="PTHR21198:SF7">
    <property type="entry name" value="ASPARTATE-GLUTAMATE RACEMASE FAMILY"/>
    <property type="match status" value="1"/>
</dbReference>
<evidence type="ECO:0000256" key="2">
    <source>
        <dbReference type="ARBA" id="ARBA00023235"/>
    </source>
</evidence>
<dbReference type="InterPro" id="IPR001920">
    <property type="entry name" value="Asp/Glu_race"/>
</dbReference>
<keyword evidence="2" id="KW-0413">Isomerase</keyword>
<dbReference type="InterPro" id="IPR004380">
    <property type="entry name" value="Asp_race"/>
</dbReference>
<dbReference type="GO" id="GO:0047661">
    <property type="term" value="F:amino-acid racemase activity"/>
    <property type="evidence" value="ECO:0007669"/>
    <property type="project" value="InterPro"/>
</dbReference>
<dbReference type="Proteomes" id="UP001268683">
    <property type="component" value="Chromosome"/>
</dbReference>
<protein>
    <submittedName>
        <fullName evidence="3">Aspartate/glutamate racemase family protein</fullName>
    </submittedName>
</protein>
<dbReference type="InterPro" id="IPR033134">
    <property type="entry name" value="Asp/Glu_racemase_AS_2"/>
</dbReference>
<sequence>MKTLGLIGGMSWESTQVYYKLLNEMIRSERGGLHSASLLLHSFDFAEIEAYQAQGDWRAATTALCEAAVGLKKAGAECIVICTNTMHKMALEVEKASGLPVLHIADATARAIQKKALKKPLLLATDYTMKQDFYKGRLRDLHQIHVVIPNDDDCQKVHDIIYEELCQGIVSQQSKETYIDIIKSYQQQGCDGVILGCTEIGLLIHPSDVTLPLLNTTILHCREAVQFALN</sequence>
<dbReference type="SUPFAM" id="SSF53681">
    <property type="entry name" value="Aspartate/glutamate racemase"/>
    <property type="match status" value="2"/>
</dbReference>
<dbReference type="RefSeq" id="WP_310797230.1">
    <property type="nucleotide sequence ID" value="NZ_CP123872.1"/>
</dbReference>
<name>A0AA52H8F8_9PROT</name>
<gene>
    <name evidence="3" type="ORF">QGN29_07505</name>
</gene>
<dbReference type="Gene3D" id="3.40.50.1860">
    <property type="match status" value="2"/>
</dbReference>
<evidence type="ECO:0000256" key="1">
    <source>
        <dbReference type="ARBA" id="ARBA00007847"/>
    </source>
</evidence>
<dbReference type="NCBIfam" id="TIGR00035">
    <property type="entry name" value="asp_race"/>
    <property type="match status" value="1"/>
</dbReference>
<organism evidence="3 4">
    <name type="scientific">Temperatibacter marinus</name>
    <dbReference type="NCBI Taxonomy" id="1456591"/>
    <lineage>
        <taxon>Bacteria</taxon>
        <taxon>Pseudomonadati</taxon>
        <taxon>Pseudomonadota</taxon>
        <taxon>Alphaproteobacteria</taxon>
        <taxon>Kordiimonadales</taxon>
        <taxon>Temperatibacteraceae</taxon>
        <taxon>Temperatibacter</taxon>
    </lineage>
</organism>
<dbReference type="EMBL" id="CP123872">
    <property type="protein sequence ID" value="WND01402.1"/>
    <property type="molecule type" value="Genomic_DNA"/>
</dbReference>
<comment type="similarity">
    <text evidence="1">Belongs to the aspartate/glutamate racemases family.</text>
</comment>
<keyword evidence="4" id="KW-1185">Reference proteome</keyword>
<reference evidence="3" key="1">
    <citation type="submission" date="2023-04" db="EMBL/GenBank/DDBJ databases">
        <title>Complete genome sequence of Temperatibacter marinus.</title>
        <authorList>
            <person name="Rong J.-C."/>
            <person name="Yi M.-L."/>
            <person name="Zhao Q."/>
        </authorList>
    </citation>
    <scope>NUCLEOTIDE SEQUENCE</scope>
    <source>
        <strain evidence="3">NBRC 110045</strain>
    </source>
</reference>
<evidence type="ECO:0000313" key="3">
    <source>
        <dbReference type="EMBL" id="WND01402.1"/>
    </source>
</evidence>
<dbReference type="InterPro" id="IPR015942">
    <property type="entry name" value="Asp/Glu/hydantoin_racemase"/>
</dbReference>